<name>A0AA36IKE5_9DINO</name>
<protein>
    <submittedName>
        <fullName evidence="2">Uncharacterized protein</fullName>
    </submittedName>
</protein>
<dbReference type="EMBL" id="CAUJNA010001873">
    <property type="protein sequence ID" value="CAJ1389432.1"/>
    <property type="molecule type" value="Genomic_DNA"/>
</dbReference>
<dbReference type="GO" id="GO:0016491">
    <property type="term" value="F:oxidoreductase activity"/>
    <property type="evidence" value="ECO:0007669"/>
    <property type="project" value="TreeGrafter"/>
</dbReference>
<keyword evidence="3" id="KW-1185">Reference proteome</keyword>
<reference evidence="2" key="1">
    <citation type="submission" date="2023-08" db="EMBL/GenBank/DDBJ databases">
        <authorList>
            <person name="Chen Y."/>
            <person name="Shah S."/>
            <person name="Dougan E. K."/>
            <person name="Thang M."/>
            <person name="Chan C."/>
        </authorList>
    </citation>
    <scope>NUCLEOTIDE SEQUENCE</scope>
</reference>
<keyword evidence="1" id="KW-0812">Transmembrane</keyword>
<feature type="transmembrane region" description="Helical" evidence="1">
    <location>
        <begin position="165"/>
        <end position="183"/>
    </location>
</feature>
<keyword evidence="1" id="KW-1133">Transmembrane helix</keyword>
<evidence type="ECO:0000256" key="1">
    <source>
        <dbReference type="SAM" id="Phobius"/>
    </source>
</evidence>
<keyword evidence="1" id="KW-0472">Membrane</keyword>
<dbReference type="PANTHER" id="PTHR42923:SF17">
    <property type="entry name" value="AMINE OXIDASE DOMAIN-CONTAINING PROTEIN"/>
    <property type="match status" value="1"/>
</dbReference>
<feature type="transmembrane region" description="Helical" evidence="1">
    <location>
        <begin position="221"/>
        <end position="237"/>
    </location>
</feature>
<dbReference type="Gene3D" id="3.40.50.150">
    <property type="entry name" value="Vaccinia Virus protein VP39"/>
    <property type="match status" value="1"/>
</dbReference>
<dbReference type="Pfam" id="PF13450">
    <property type="entry name" value="NAD_binding_8"/>
    <property type="match status" value="1"/>
</dbReference>
<dbReference type="Gene3D" id="3.50.50.60">
    <property type="entry name" value="FAD/NAD(P)-binding domain"/>
    <property type="match status" value="1"/>
</dbReference>
<organism evidence="2 3">
    <name type="scientific">Effrenium voratum</name>
    <dbReference type="NCBI Taxonomy" id="2562239"/>
    <lineage>
        <taxon>Eukaryota</taxon>
        <taxon>Sar</taxon>
        <taxon>Alveolata</taxon>
        <taxon>Dinophyceae</taxon>
        <taxon>Suessiales</taxon>
        <taxon>Symbiodiniaceae</taxon>
        <taxon>Effrenium</taxon>
    </lineage>
</organism>
<evidence type="ECO:0000313" key="3">
    <source>
        <dbReference type="Proteomes" id="UP001178507"/>
    </source>
</evidence>
<feature type="transmembrane region" description="Helical" evidence="1">
    <location>
        <begin position="36"/>
        <end position="56"/>
    </location>
</feature>
<feature type="transmembrane region" description="Helical" evidence="1">
    <location>
        <begin position="243"/>
        <end position="267"/>
    </location>
</feature>
<dbReference type="Gene3D" id="3.90.660.50">
    <property type="match status" value="1"/>
</dbReference>
<dbReference type="SUPFAM" id="SSF51905">
    <property type="entry name" value="FAD/NAD(P)-binding domain"/>
    <property type="match status" value="1"/>
</dbReference>
<dbReference type="InterPro" id="IPR029063">
    <property type="entry name" value="SAM-dependent_MTases_sf"/>
</dbReference>
<accession>A0AA36IKE5</accession>
<evidence type="ECO:0000313" key="2">
    <source>
        <dbReference type="EMBL" id="CAJ1389432.1"/>
    </source>
</evidence>
<sequence>MVSMSPVNYAGLALYFVTLGVSMVASYRESSPAKRVVSLGLIAITWFFILRFSLLYPTTEWYQQGLNLFDVAYADVIWGGSEGSWSWTQMLLCWAVVATVWTLESPLHYQLFGLFGAMSGSYCLIRLESEPSQHVPASLLVATLLAFVCVWMLPNTLTMRELSWWLWGLHACLIWPKMLSFGWKIDRGVLYMVLAFLSFATHVTSSRILSPWPTSDCQISISVDVLASSGLTLAFIGSQSPFWVLPVWTVLLYLASPGFVLGAFCGLQHMRPLRSSLVVTLQHQGAQLLRSWFPAEADATPADASWMNLGYWQSAQSYDEACCNLAELVARKAGLKEGKGSKGSTEGKPKILCVGCGPGAELHLFQSLGACAEGLDVHGAPGVRVGRAESMASGVNRIRCREYSKILAVDSMYHFDKARFLKECAKLMPSSLTYTDIVLRNGAPVWVRLMLCAMDIEWKNHWTEPEYRLYLSDWEATIQSLEPQVLARNPLLPRFLTKHLDYVLVHAKPKTLARPTCAVIGSGMSGLISAHLLEETHEVVIFEAGPRCGLVGLQQDLAGVAVDVPLRFMMPHYYTQLLKVINTLGVPTKAVPYNASYQNGANMLLVTSTDWAGHILQHIRYVPYLAMLMFTVFFRQELPNETFLEYMQRHHLHEHEAYRIYSLHLSWMLSCTYEQANNTPAGVVLGFIRASNPFVRMYQSSGNILRLYPSMRALQERLLQGKNLKVNSPVSPFHGSRCIDGVTYDVVIVATDAPAAGYLLGGEWQEMLSQIHHHTGRIVVHKDPDLMPCKREHWRTFNIREDGPNGTCQITVWLNKFWDRNDLEEDLFETWNPAQMPRSDLMIKDVELARATYTRSMHKLWPWIQGRQGKDGFYVAGAYAVEGMSLLEQACVSAIMAANAVQHASHHIGDEHPSCSGFVDKKHQ</sequence>
<dbReference type="InterPro" id="IPR036188">
    <property type="entry name" value="FAD/NAD-bd_sf"/>
</dbReference>
<dbReference type="Proteomes" id="UP001178507">
    <property type="component" value="Unassembled WGS sequence"/>
</dbReference>
<dbReference type="PANTHER" id="PTHR42923">
    <property type="entry name" value="PROTOPORPHYRINOGEN OXIDASE"/>
    <property type="match status" value="1"/>
</dbReference>
<feature type="transmembrane region" description="Helical" evidence="1">
    <location>
        <begin position="6"/>
        <end position="24"/>
    </location>
</feature>
<dbReference type="InterPro" id="IPR050464">
    <property type="entry name" value="Zeta_carotene_desat/Oxidored"/>
</dbReference>
<gene>
    <name evidence="2" type="ORF">EVOR1521_LOCUS15050</name>
</gene>
<comment type="caution">
    <text evidence="2">The sequence shown here is derived from an EMBL/GenBank/DDBJ whole genome shotgun (WGS) entry which is preliminary data.</text>
</comment>
<proteinExistence type="predicted"/>
<dbReference type="AlphaFoldDB" id="A0AA36IKE5"/>
<dbReference type="SUPFAM" id="SSF53335">
    <property type="entry name" value="S-adenosyl-L-methionine-dependent methyltransferases"/>
    <property type="match status" value="1"/>
</dbReference>
<feature type="transmembrane region" description="Helical" evidence="1">
    <location>
        <begin position="133"/>
        <end position="153"/>
    </location>
</feature>
<feature type="transmembrane region" description="Helical" evidence="1">
    <location>
        <begin position="189"/>
        <end position="209"/>
    </location>
</feature>